<comment type="caution">
    <text evidence="1">The sequence shown here is derived from an EMBL/GenBank/DDBJ whole genome shotgun (WGS) entry which is preliminary data.</text>
</comment>
<dbReference type="OrthoDB" id="2440479at2759"/>
<name>A0A2I1GXZ7_9GLOM</name>
<protein>
    <submittedName>
        <fullName evidence="1">Uncharacterized protein</fullName>
    </submittedName>
</protein>
<dbReference type="EMBL" id="LLXI01001035">
    <property type="protein sequence ID" value="PKY51507.1"/>
    <property type="molecule type" value="Genomic_DNA"/>
</dbReference>
<keyword evidence="2" id="KW-1185">Reference proteome</keyword>
<sequence>MSHLITSQSGRCIRGYIDIQIGSRSQALFKRNELRLYFKKGIFDRILNFLSGSFLPSQEIPAAFNILKPQMPQEANDLVQWFEDNYVLGRIRREMRNGYVVRSALPFPPQLWSVYDSIQLGIPRTQNVVEAWLVLDHK</sequence>
<proteinExistence type="predicted"/>
<gene>
    <name evidence="1" type="ORF">RhiirA4_468586</name>
</gene>
<evidence type="ECO:0000313" key="2">
    <source>
        <dbReference type="Proteomes" id="UP000234323"/>
    </source>
</evidence>
<dbReference type="Proteomes" id="UP000234323">
    <property type="component" value="Unassembled WGS sequence"/>
</dbReference>
<reference evidence="1 2" key="1">
    <citation type="submission" date="2015-10" db="EMBL/GenBank/DDBJ databases">
        <title>Genome analyses suggest a sexual origin of heterokaryosis in a supposedly ancient asexual fungus.</title>
        <authorList>
            <person name="Ropars J."/>
            <person name="Sedzielewska K."/>
            <person name="Noel J."/>
            <person name="Charron P."/>
            <person name="Farinelli L."/>
            <person name="Marton T."/>
            <person name="Kruger M."/>
            <person name="Pelin A."/>
            <person name="Brachmann A."/>
            <person name="Corradi N."/>
        </authorList>
    </citation>
    <scope>NUCLEOTIDE SEQUENCE [LARGE SCALE GENOMIC DNA]</scope>
    <source>
        <strain evidence="1 2">A4</strain>
    </source>
</reference>
<organism evidence="1 2">
    <name type="scientific">Rhizophagus irregularis</name>
    <dbReference type="NCBI Taxonomy" id="588596"/>
    <lineage>
        <taxon>Eukaryota</taxon>
        <taxon>Fungi</taxon>
        <taxon>Fungi incertae sedis</taxon>
        <taxon>Mucoromycota</taxon>
        <taxon>Glomeromycotina</taxon>
        <taxon>Glomeromycetes</taxon>
        <taxon>Glomerales</taxon>
        <taxon>Glomeraceae</taxon>
        <taxon>Rhizophagus</taxon>
    </lineage>
</organism>
<dbReference type="AlphaFoldDB" id="A0A2I1GXZ7"/>
<evidence type="ECO:0000313" key="1">
    <source>
        <dbReference type="EMBL" id="PKY51507.1"/>
    </source>
</evidence>
<accession>A0A2I1GXZ7</accession>